<dbReference type="AlphaFoldDB" id="A0A1P8ELK8"/>
<dbReference type="PANTHER" id="PTHR30250:SF10">
    <property type="entry name" value="LIPOPOLYSACCHARIDE BIOSYNTHESIS PROTEIN WZXC"/>
    <property type="match status" value="1"/>
</dbReference>
<comment type="similarity">
    <text evidence="2">Belongs to the polysaccharide synthase family.</text>
</comment>
<dbReference type="RefSeq" id="WP_076033305.1">
    <property type="nucleotide sequence ID" value="NZ_CP016896.1"/>
</dbReference>
<gene>
    <name evidence="8" type="ORF">BEN76_13555</name>
</gene>
<protein>
    <recommendedName>
        <fullName evidence="10">Lipopolysaccharide biosynthesis protein</fullName>
    </recommendedName>
</protein>
<feature type="transmembrane region" description="Helical" evidence="7">
    <location>
        <begin position="442"/>
        <end position="460"/>
    </location>
</feature>
<evidence type="ECO:0008006" key="10">
    <source>
        <dbReference type="Google" id="ProtNLM"/>
    </source>
</evidence>
<keyword evidence="3" id="KW-1003">Cell membrane</keyword>
<feature type="transmembrane region" description="Helical" evidence="7">
    <location>
        <begin position="381"/>
        <end position="401"/>
    </location>
</feature>
<evidence type="ECO:0000256" key="3">
    <source>
        <dbReference type="ARBA" id="ARBA00022475"/>
    </source>
</evidence>
<feature type="transmembrane region" description="Helical" evidence="7">
    <location>
        <begin position="322"/>
        <end position="343"/>
    </location>
</feature>
<dbReference type="InterPro" id="IPR050833">
    <property type="entry name" value="Poly_Biosynth_Transport"/>
</dbReference>
<feature type="transmembrane region" description="Helical" evidence="7">
    <location>
        <begin position="138"/>
        <end position="158"/>
    </location>
</feature>
<dbReference type="GO" id="GO:0005886">
    <property type="term" value="C:plasma membrane"/>
    <property type="evidence" value="ECO:0007669"/>
    <property type="project" value="UniProtKB-SubCell"/>
</dbReference>
<feature type="transmembrane region" description="Helical" evidence="7">
    <location>
        <begin position="7"/>
        <end position="28"/>
    </location>
</feature>
<feature type="transmembrane region" description="Helical" evidence="7">
    <location>
        <begin position="233"/>
        <end position="261"/>
    </location>
</feature>
<feature type="transmembrane region" description="Helical" evidence="7">
    <location>
        <begin position="282"/>
        <end position="302"/>
    </location>
</feature>
<sequence length="478" mass="54460">MLLKNIFWIGLGQLVKIASQLIALFYLTSIISPHAYGVLALAFVVVNFASLFSDMGTGTAIIQKKNISQVFINFLFRFNVISGICIMFLSFIAAFVMSWYYSMPDLKNVIFLLSFLFPIISLSIVHKAYLEKEQKFRIVMIVEVTSNVVGLTIAIVLAQKGFGVYSLVAQSLVQAILTTMFFFKLSSLRVNFSNYHIKEEDKKGLLNFSGYLFLFNFLNYFSKNLDVMLVGKFFNTVILGTYSVANRVMLFPIQNITFVVTRALLPNLMNKIENKSEVRENYFNIVFCILSLSAPLMMGLMVLSKNFVNVFFGNRWPDLNSILFWLAPTAIIQSVLSISGAILTAYGKTKLFFKLGLFSSILMAVFYLIGVNFGIVSFVKFYFLANIINAFVVLYCMAVLLEFEFFKLIVNIVRSILPAVLMALFLFFILPYIDFLSIQFELITAILLGFSFYSFCFYLFNISKINGFVKLIFKKIRV</sequence>
<feature type="transmembrane region" description="Helical" evidence="7">
    <location>
        <begin position="108"/>
        <end position="126"/>
    </location>
</feature>
<dbReference type="CDD" id="cd13127">
    <property type="entry name" value="MATE_tuaB_like"/>
    <property type="match status" value="1"/>
</dbReference>
<organism evidence="8 9">
    <name type="scientific">Acinetobacter soli</name>
    <dbReference type="NCBI Taxonomy" id="487316"/>
    <lineage>
        <taxon>Bacteria</taxon>
        <taxon>Pseudomonadati</taxon>
        <taxon>Pseudomonadota</taxon>
        <taxon>Gammaproteobacteria</taxon>
        <taxon>Moraxellales</taxon>
        <taxon>Moraxellaceae</taxon>
        <taxon>Acinetobacter</taxon>
    </lineage>
</organism>
<keyword evidence="5 7" id="KW-1133">Transmembrane helix</keyword>
<evidence type="ECO:0000256" key="5">
    <source>
        <dbReference type="ARBA" id="ARBA00022989"/>
    </source>
</evidence>
<reference evidence="8 9" key="1">
    <citation type="submission" date="2016-08" db="EMBL/GenBank/DDBJ databases">
        <title>Complete genome sequence of Acinetobacter baylyi strain GFJ2.</title>
        <authorList>
            <person name="Tabata M."/>
            <person name="Kuboki S."/>
            <person name="Gibu N."/>
            <person name="Kinouchi Y."/>
            <person name="Vangnai A."/>
            <person name="Kasai D."/>
            <person name="Fukuda M."/>
        </authorList>
    </citation>
    <scope>NUCLEOTIDE SEQUENCE [LARGE SCALE GENOMIC DNA]</scope>
    <source>
        <strain evidence="8 9">GFJ2</strain>
    </source>
</reference>
<feature type="transmembrane region" description="Helical" evidence="7">
    <location>
        <begin position="204"/>
        <end position="221"/>
    </location>
</feature>
<feature type="transmembrane region" description="Helical" evidence="7">
    <location>
        <begin position="408"/>
        <end position="430"/>
    </location>
</feature>
<dbReference type="PANTHER" id="PTHR30250">
    <property type="entry name" value="PST FAMILY PREDICTED COLANIC ACID TRANSPORTER"/>
    <property type="match status" value="1"/>
</dbReference>
<feature type="transmembrane region" description="Helical" evidence="7">
    <location>
        <begin position="34"/>
        <end position="53"/>
    </location>
</feature>
<evidence type="ECO:0000313" key="9">
    <source>
        <dbReference type="Proteomes" id="UP000185674"/>
    </source>
</evidence>
<evidence type="ECO:0000256" key="7">
    <source>
        <dbReference type="SAM" id="Phobius"/>
    </source>
</evidence>
<evidence type="ECO:0000256" key="4">
    <source>
        <dbReference type="ARBA" id="ARBA00022692"/>
    </source>
</evidence>
<dbReference type="KEGG" id="asol:BEN76_13555"/>
<keyword evidence="4 7" id="KW-0812">Transmembrane</keyword>
<feature type="transmembrane region" description="Helical" evidence="7">
    <location>
        <begin position="164"/>
        <end position="183"/>
    </location>
</feature>
<proteinExistence type="inferred from homology"/>
<dbReference type="Pfam" id="PF13440">
    <property type="entry name" value="Polysacc_synt_3"/>
    <property type="match status" value="1"/>
</dbReference>
<evidence type="ECO:0000256" key="2">
    <source>
        <dbReference type="ARBA" id="ARBA00007430"/>
    </source>
</evidence>
<evidence type="ECO:0000313" key="8">
    <source>
        <dbReference type="EMBL" id="APV36982.1"/>
    </source>
</evidence>
<evidence type="ECO:0000256" key="6">
    <source>
        <dbReference type="ARBA" id="ARBA00023136"/>
    </source>
</evidence>
<comment type="subcellular location">
    <subcellularLocation>
        <location evidence="1">Cell membrane</location>
        <topology evidence="1">Multi-pass membrane protein</topology>
    </subcellularLocation>
</comment>
<name>A0A1P8ELK8_9GAMM</name>
<keyword evidence="6 7" id="KW-0472">Membrane</keyword>
<feature type="transmembrane region" description="Helical" evidence="7">
    <location>
        <begin position="355"/>
        <end position="375"/>
    </location>
</feature>
<accession>A0A1P8ELK8</accession>
<dbReference type="Proteomes" id="UP000185674">
    <property type="component" value="Chromosome"/>
</dbReference>
<dbReference type="STRING" id="487316.BEN76_13555"/>
<evidence type="ECO:0000256" key="1">
    <source>
        <dbReference type="ARBA" id="ARBA00004651"/>
    </source>
</evidence>
<feature type="transmembrane region" description="Helical" evidence="7">
    <location>
        <begin position="74"/>
        <end position="102"/>
    </location>
</feature>
<dbReference type="EMBL" id="CP016896">
    <property type="protein sequence ID" value="APV36982.1"/>
    <property type="molecule type" value="Genomic_DNA"/>
</dbReference>